<gene>
    <name evidence="2" type="ORF">EVAR_51945_1</name>
</gene>
<feature type="region of interest" description="Disordered" evidence="1">
    <location>
        <begin position="1"/>
        <end position="26"/>
    </location>
</feature>
<accession>A0A4C1YGR6</accession>
<dbReference type="AlphaFoldDB" id="A0A4C1YGR6"/>
<feature type="compositionally biased region" description="Basic and acidic residues" evidence="1">
    <location>
        <begin position="10"/>
        <end position="26"/>
    </location>
</feature>
<name>A0A4C1YGR6_EUMVA</name>
<evidence type="ECO:0000313" key="3">
    <source>
        <dbReference type="Proteomes" id="UP000299102"/>
    </source>
</evidence>
<reference evidence="2 3" key="1">
    <citation type="journal article" date="2019" name="Commun. Biol.">
        <title>The bagworm genome reveals a unique fibroin gene that provides high tensile strength.</title>
        <authorList>
            <person name="Kono N."/>
            <person name="Nakamura H."/>
            <person name="Ohtoshi R."/>
            <person name="Tomita M."/>
            <person name="Numata K."/>
            <person name="Arakawa K."/>
        </authorList>
    </citation>
    <scope>NUCLEOTIDE SEQUENCE [LARGE SCALE GENOMIC DNA]</scope>
</reference>
<comment type="caution">
    <text evidence="2">The sequence shown here is derived from an EMBL/GenBank/DDBJ whole genome shotgun (WGS) entry which is preliminary data.</text>
</comment>
<proteinExistence type="predicted"/>
<dbReference type="Proteomes" id="UP000299102">
    <property type="component" value="Unassembled WGS sequence"/>
</dbReference>
<dbReference type="EMBL" id="BGZK01001245">
    <property type="protein sequence ID" value="GBP75356.1"/>
    <property type="molecule type" value="Genomic_DNA"/>
</dbReference>
<protein>
    <submittedName>
        <fullName evidence="2">Uncharacterized protein</fullName>
    </submittedName>
</protein>
<evidence type="ECO:0000313" key="2">
    <source>
        <dbReference type="EMBL" id="GBP75356.1"/>
    </source>
</evidence>
<evidence type="ECO:0000256" key="1">
    <source>
        <dbReference type="SAM" id="MobiDB-lite"/>
    </source>
</evidence>
<keyword evidence="3" id="KW-1185">Reference proteome</keyword>
<organism evidence="2 3">
    <name type="scientific">Eumeta variegata</name>
    <name type="common">Bagworm moth</name>
    <name type="synonym">Eumeta japonica</name>
    <dbReference type="NCBI Taxonomy" id="151549"/>
    <lineage>
        <taxon>Eukaryota</taxon>
        <taxon>Metazoa</taxon>
        <taxon>Ecdysozoa</taxon>
        <taxon>Arthropoda</taxon>
        <taxon>Hexapoda</taxon>
        <taxon>Insecta</taxon>
        <taxon>Pterygota</taxon>
        <taxon>Neoptera</taxon>
        <taxon>Endopterygota</taxon>
        <taxon>Lepidoptera</taxon>
        <taxon>Glossata</taxon>
        <taxon>Ditrysia</taxon>
        <taxon>Tineoidea</taxon>
        <taxon>Psychidae</taxon>
        <taxon>Oiketicinae</taxon>
        <taxon>Eumeta</taxon>
    </lineage>
</organism>
<sequence length="73" mass="8320">MNLVDGSVTKARESRSHGRKTDAEPDKVRHKIYFPIVKLLHRRPQIFPDFSGIRTTAGPAAELALHFLFIRAH</sequence>